<name>A0A318XTC8_9FIRM</name>
<proteinExistence type="predicted"/>
<dbReference type="Gene3D" id="3.30.420.40">
    <property type="match status" value="4"/>
</dbReference>
<feature type="domain" description="DUF2229" evidence="6">
    <location>
        <begin position="674"/>
        <end position="893"/>
    </location>
</feature>
<keyword evidence="3" id="KW-0408">Iron</keyword>
<comment type="cofactor">
    <cofactor evidence="1">
        <name>[4Fe-4S] cluster</name>
        <dbReference type="ChEBI" id="CHEBI:49883"/>
    </cofactor>
</comment>
<keyword evidence="8" id="KW-1185">Reference proteome</keyword>
<dbReference type="Pfam" id="PF01869">
    <property type="entry name" value="BcrAD_BadFG"/>
    <property type="match status" value="2"/>
</dbReference>
<dbReference type="InterPro" id="IPR008275">
    <property type="entry name" value="CoA_E_activase_dom"/>
</dbReference>
<evidence type="ECO:0000259" key="5">
    <source>
        <dbReference type="Pfam" id="PF01869"/>
    </source>
</evidence>
<dbReference type="PANTHER" id="PTHR32329:SF4">
    <property type="entry name" value="ACTIVATOR OF 2-HYDROXYACYL-COA DEHYDRATASE"/>
    <property type="match status" value="1"/>
</dbReference>
<organism evidence="7 8">
    <name type="scientific">Ruminiclostridium sufflavum DSM 19573</name>
    <dbReference type="NCBI Taxonomy" id="1121337"/>
    <lineage>
        <taxon>Bacteria</taxon>
        <taxon>Bacillati</taxon>
        <taxon>Bacillota</taxon>
        <taxon>Clostridia</taxon>
        <taxon>Eubacteriales</taxon>
        <taxon>Oscillospiraceae</taxon>
        <taxon>Ruminiclostridium</taxon>
    </lineage>
</organism>
<dbReference type="InterPro" id="IPR018709">
    <property type="entry name" value="CoA_activase_DUF2229"/>
</dbReference>
<dbReference type="GO" id="GO:0051536">
    <property type="term" value="F:iron-sulfur cluster binding"/>
    <property type="evidence" value="ECO:0007669"/>
    <property type="project" value="UniProtKB-KW"/>
</dbReference>
<dbReference type="NCBIfam" id="TIGR00241">
    <property type="entry name" value="CoA_E_activ"/>
    <property type="match status" value="1"/>
</dbReference>
<evidence type="ECO:0000313" key="7">
    <source>
        <dbReference type="EMBL" id="PYG85612.1"/>
    </source>
</evidence>
<dbReference type="Proteomes" id="UP000248132">
    <property type="component" value="Unassembled WGS sequence"/>
</dbReference>
<sequence>MGYINGLFHAGIDIGSTTVKVVILNDENKLVYSKYERHYSDIKNKLRELLLDAYKIVGDAALTIVVTGSGGISLADGMGAAFTQEVIASTKAIKTFYPETDVAIELGGEDAKITYFNGGVEQRMNGTCAGGTGSFIDQMATLLRVDAAGLNELAKSSGTIYPIAARCGVFAKTDVQPLLNEGVAKEDIAVSVLQAVVIQTISGLACGRPIRGNVAFLGGPLYFLSELRNRFIDTLKLEDNQVIFPDNSQIFVAIGAALSSVNEKPVQFKALLNKMENFGEVHIAESKRLEPLFAGEGEYRKFKERHGRSTVKRRDISSYEGKCFLGIDAGSTTTKATLIDEAGAILYSYYGSNEGSPLNSTVKVLKELYGLLPEKAVIANSAVTGYGEGLLKSALNVDIGEIETIAHYKAADFFCPGVDFILDIGGQDMKCLKIKDGNIESILLNEACSSGCGSFLDTFASSLGLRIEDFAAQAITAQNPVDLGSRCTVFMNSRVKQSQKEGATVGDISAGLSYSVIKNALFKVIKVKSPEEMGEKIVVQGGTFYNDAVLRSFEKLSEREAVRPDIAGIMGAFGAALLSKERYEEGTVSDILNENQLEDFNVDTRVSRCGLCSNNCLLTINKFGNGEKFISGNRCERGAGKGKEQNLLPNIFKYKYQRLLSYKPLDRTAASRGTVGIPRVLNMYEDYPFWFTFFTGLGFRVELSDRSSNKLYEKGIETIPSESVCYPAKLVHGHIANLIDKGVKFIFYPSVTHEKREQAEADNHFNCPIVASYPEVIKNNMDILREENILFLKPFLPFDNESRMAQRLFEELEQFDIGKEEIRQSAEKAYAEQESFKNDIRQAGENALKIIEQSGIKGIVLAGRPYHIDPQINHGIPEMITSLGMAVLTEDSVSHLGKVERPLRVVDQWAYHSRLYAAASFVAEQHNIELVQLNSFGCGLDAVTTDQVQEILAGNSKIYTTLKIDEGNNLGAARIRLRSLKATITEREKSGFKLKKVDSSFRRVPFTKEMRKNHTILAPQMSPVHFQFLQEAFRLSGYNLVVLPSIDNKATEVGLKYVNNDACYPAIIAIGQLMEALLSGEYDLDNTSVMISQTGGGCRATNYIGFLRKALKDAGLERVPVISLNANGMEKNPGFKFTPGFLNKAMMALVYGDLFMNVLYRVRPYERVKGSANALYEKWTKVCIDSLESAGRREFKQIIRNIVQEFEEFEITDEVKPKVGLVGEILVKFHPTANNNAVALVEAEGGEAVMPGLIDFVLYCAYNQDFKYRKLSGSKLSQTVGNAAIKAIEAYRRPLVKALNRSKRFHGPETIQELAKGAAEVLSLGNQTGEGWFLTGEMIELINSGVKNIICMQPFACLPNHVTGKGMMKELKRVYPGTNIVAIDYDPGASEVNQLNRIKLMISTAFENMNEVNRRKEKSDMYRAKHIKEIKDIAGML</sequence>
<dbReference type="InterPro" id="IPR002731">
    <property type="entry name" value="ATPase_BadF"/>
</dbReference>
<dbReference type="PANTHER" id="PTHR32329">
    <property type="entry name" value="BIFUNCTIONAL PROTEIN [INCLUDES 2-HYDROXYACYL-COA DEHYDRATASE (N-TER) AND ITS ACTIVATOR DOMAIN (C_TERM)-RELATED"/>
    <property type="match status" value="1"/>
</dbReference>
<evidence type="ECO:0000256" key="3">
    <source>
        <dbReference type="ARBA" id="ARBA00023004"/>
    </source>
</evidence>
<dbReference type="EMBL" id="QKMR01000025">
    <property type="protein sequence ID" value="PYG85612.1"/>
    <property type="molecule type" value="Genomic_DNA"/>
</dbReference>
<feature type="domain" description="ATPase BadF/BadG/BcrA/BcrD type" evidence="5">
    <location>
        <begin position="11"/>
        <end position="258"/>
    </location>
</feature>
<dbReference type="InterPro" id="IPR051805">
    <property type="entry name" value="Dehydratase_Activator_Redct"/>
</dbReference>
<keyword evidence="4" id="KW-0411">Iron-sulfur</keyword>
<dbReference type="Pfam" id="PF09989">
    <property type="entry name" value="DUF2229"/>
    <property type="match status" value="1"/>
</dbReference>
<dbReference type="CDD" id="cd24035">
    <property type="entry name" value="ASKHA_NBD_O66634-like_rpt2"/>
    <property type="match status" value="1"/>
</dbReference>
<comment type="caution">
    <text evidence="7">The sequence shown here is derived from an EMBL/GenBank/DDBJ whole genome shotgun (WGS) entry which is preliminary data.</text>
</comment>
<dbReference type="SUPFAM" id="SSF53067">
    <property type="entry name" value="Actin-like ATPase domain"/>
    <property type="match status" value="2"/>
</dbReference>
<dbReference type="GO" id="GO:0046872">
    <property type="term" value="F:metal ion binding"/>
    <property type="evidence" value="ECO:0007669"/>
    <property type="project" value="UniProtKB-KW"/>
</dbReference>
<accession>A0A318XTC8</accession>
<evidence type="ECO:0000256" key="4">
    <source>
        <dbReference type="ARBA" id="ARBA00023014"/>
    </source>
</evidence>
<evidence type="ECO:0000313" key="8">
    <source>
        <dbReference type="Proteomes" id="UP000248132"/>
    </source>
</evidence>
<evidence type="ECO:0000259" key="6">
    <source>
        <dbReference type="Pfam" id="PF09989"/>
    </source>
</evidence>
<protein>
    <submittedName>
        <fullName evidence="7">Putative CoA-substrate-specific enzyme activase</fullName>
    </submittedName>
</protein>
<keyword evidence="2" id="KW-0479">Metal-binding</keyword>
<dbReference type="CDD" id="cd24034">
    <property type="entry name" value="ASKHA_NBD_O66634-like_rpt1"/>
    <property type="match status" value="1"/>
</dbReference>
<reference evidence="7 8" key="1">
    <citation type="submission" date="2018-06" db="EMBL/GenBank/DDBJ databases">
        <title>Genomic Encyclopedia of Type Strains, Phase I: the one thousand microbial genomes (KMG-I) project.</title>
        <authorList>
            <person name="Kyrpides N."/>
        </authorList>
    </citation>
    <scope>NUCLEOTIDE SEQUENCE [LARGE SCALE GENOMIC DNA]</scope>
    <source>
        <strain evidence="7 8">DSM 19573</strain>
    </source>
</reference>
<evidence type="ECO:0000256" key="1">
    <source>
        <dbReference type="ARBA" id="ARBA00001966"/>
    </source>
</evidence>
<gene>
    <name evidence="7" type="ORF">LY28_03300</name>
</gene>
<evidence type="ECO:0000256" key="2">
    <source>
        <dbReference type="ARBA" id="ARBA00022723"/>
    </source>
</evidence>
<dbReference type="InterPro" id="IPR043129">
    <property type="entry name" value="ATPase_NBD"/>
</dbReference>
<feature type="domain" description="ATPase BadF/BadG/BcrA/BcrD type" evidence="5">
    <location>
        <begin position="325"/>
        <end position="578"/>
    </location>
</feature>